<dbReference type="PANTHER" id="PTHR13693">
    <property type="entry name" value="CLASS II AMINOTRANSFERASE/8-AMINO-7-OXONONANOATE SYNTHASE"/>
    <property type="match status" value="1"/>
</dbReference>
<dbReference type="GO" id="GO:0030170">
    <property type="term" value="F:pyridoxal phosphate binding"/>
    <property type="evidence" value="ECO:0007669"/>
    <property type="project" value="InterPro"/>
</dbReference>
<comment type="similarity">
    <text evidence="5">Belongs to the class-II pyridoxal-phosphate-dependent aminotransferase family.</text>
</comment>
<dbReference type="Proteomes" id="UP000029723">
    <property type="component" value="Unassembled WGS sequence"/>
</dbReference>
<evidence type="ECO:0000256" key="3">
    <source>
        <dbReference type="ARBA" id="ARBA00022679"/>
    </source>
</evidence>
<proteinExistence type="inferred from homology"/>
<evidence type="ECO:0000313" key="7">
    <source>
        <dbReference type="EMBL" id="KGI22550.1"/>
    </source>
</evidence>
<comment type="caution">
    <text evidence="7">The sequence shown here is derived from an EMBL/GenBank/DDBJ whole genome shotgun (WGS) entry which is preliminary data.</text>
</comment>
<keyword evidence="3" id="KW-0808">Transferase</keyword>
<evidence type="ECO:0000259" key="6">
    <source>
        <dbReference type="Pfam" id="PF00155"/>
    </source>
</evidence>
<dbReference type="AlphaFoldDB" id="A0A098YS48"/>
<sequence>MGQLQERYQHYREPQKYIEAGVYPYFREITSKQGTEVEMGGHRVLMFGSNAYTGLTGDDRVIAAAKAALEKYGSGCAGSRFLNGTLDLHVQLEKELATFVGKEDALCFPTGFSVNQGVLAVVVGRNDYMICDDRDHASIVDGRRLSFATPLRYKHNDMQDLERILQKLPHEAVKLIVVDGVFSMEGDLANLPEIIRLKKKYNCSVMVDEAHGVGVFGKQGRGVCDHFGLTNDVDLIMGTFSKSLASIGGFIAGDKDTINFLRHTCRTYIFSASDTPAATAAAQKALHILQAEPERIEKLWEVTRYALRRFKEEGFEIGDTESPIIPLYVHDIDKTFMVTKLAFDHGVFINPVIPPACAPQDTLVRFALMATHTIEQVERGVQVLKKVFQQQGIIA</sequence>
<dbReference type="RefSeq" id="WP_036926559.1">
    <property type="nucleotide sequence ID" value="NZ_JRPQ01000066.1"/>
</dbReference>
<organism evidence="7 8">
    <name type="scientific">Hoylesella timonensis S9-PR14</name>
    <dbReference type="NCBI Taxonomy" id="1401062"/>
    <lineage>
        <taxon>Bacteria</taxon>
        <taxon>Pseudomonadati</taxon>
        <taxon>Bacteroidota</taxon>
        <taxon>Bacteroidia</taxon>
        <taxon>Bacteroidales</taxon>
        <taxon>Prevotellaceae</taxon>
        <taxon>Hoylesella</taxon>
    </lineage>
</organism>
<dbReference type="PANTHER" id="PTHR13693:SF3">
    <property type="entry name" value="LD36009P"/>
    <property type="match status" value="1"/>
</dbReference>
<feature type="domain" description="Aminotransferase class I/classII large" evidence="6">
    <location>
        <begin position="44"/>
        <end position="384"/>
    </location>
</feature>
<dbReference type="InterPro" id="IPR015421">
    <property type="entry name" value="PyrdxlP-dep_Trfase_major"/>
</dbReference>
<dbReference type="Gene3D" id="3.90.1150.10">
    <property type="entry name" value="Aspartate Aminotransferase, domain 1"/>
    <property type="match status" value="1"/>
</dbReference>
<comment type="pathway">
    <text evidence="2">Lipid metabolism.</text>
</comment>
<dbReference type="SUPFAM" id="SSF53383">
    <property type="entry name" value="PLP-dependent transferases"/>
    <property type="match status" value="1"/>
</dbReference>
<name>A0A098YS48_9BACT</name>
<dbReference type="InterPro" id="IPR001917">
    <property type="entry name" value="Aminotrans_II_pyridoxalP_BS"/>
</dbReference>
<dbReference type="EMBL" id="JRPQ01000066">
    <property type="protein sequence ID" value="KGI22550.1"/>
    <property type="molecule type" value="Genomic_DNA"/>
</dbReference>
<evidence type="ECO:0000256" key="5">
    <source>
        <dbReference type="RuleBase" id="RU003693"/>
    </source>
</evidence>
<evidence type="ECO:0000256" key="4">
    <source>
        <dbReference type="ARBA" id="ARBA00022898"/>
    </source>
</evidence>
<dbReference type="InterPro" id="IPR015424">
    <property type="entry name" value="PyrdxlP-dep_Trfase"/>
</dbReference>
<keyword evidence="7" id="KW-0436">Ligase</keyword>
<dbReference type="NCBIfam" id="NF047600">
    <property type="entry name" value="SerpalmtaseCFB"/>
    <property type="match status" value="1"/>
</dbReference>
<protein>
    <submittedName>
        <fullName evidence="7">2-amino-3-ketobutyrate CoA ligase</fullName>
    </submittedName>
</protein>
<dbReference type="PROSITE" id="PS00599">
    <property type="entry name" value="AA_TRANSFER_CLASS_2"/>
    <property type="match status" value="1"/>
</dbReference>
<dbReference type="InterPro" id="IPR015422">
    <property type="entry name" value="PyrdxlP-dep_Trfase_small"/>
</dbReference>
<comment type="cofactor">
    <cofactor evidence="1 5">
        <name>pyridoxal 5'-phosphate</name>
        <dbReference type="ChEBI" id="CHEBI:597326"/>
    </cofactor>
</comment>
<keyword evidence="4 5" id="KW-0663">Pyridoxal phosphate</keyword>
<gene>
    <name evidence="7" type="ORF">HMPREF9304_03815</name>
</gene>
<dbReference type="CDD" id="cd06454">
    <property type="entry name" value="KBL_like"/>
    <property type="match status" value="1"/>
</dbReference>
<dbReference type="InterPro" id="IPR050087">
    <property type="entry name" value="AON_synthase_class-II"/>
</dbReference>
<dbReference type="Gene3D" id="3.40.640.10">
    <property type="entry name" value="Type I PLP-dependent aspartate aminotransferase-like (Major domain)"/>
    <property type="match status" value="1"/>
</dbReference>
<dbReference type="InterPro" id="IPR004839">
    <property type="entry name" value="Aminotransferase_I/II_large"/>
</dbReference>
<dbReference type="GO" id="GO:0016740">
    <property type="term" value="F:transferase activity"/>
    <property type="evidence" value="ECO:0007669"/>
    <property type="project" value="UniProtKB-KW"/>
</dbReference>
<dbReference type="OrthoDB" id="9807157at2"/>
<evidence type="ECO:0000313" key="8">
    <source>
        <dbReference type="Proteomes" id="UP000029723"/>
    </source>
</evidence>
<evidence type="ECO:0000256" key="2">
    <source>
        <dbReference type="ARBA" id="ARBA00005189"/>
    </source>
</evidence>
<dbReference type="GO" id="GO:0016874">
    <property type="term" value="F:ligase activity"/>
    <property type="evidence" value="ECO:0007669"/>
    <property type="project" value="UniProtKB-KW"/>
</dbReference>
<dbReference type="Pfam" id="PF00155">
    <property type="entry name" value="Aminotran_1_2"/>
    <property type="match status" value="1"/>
</dbReference>
<accession>A0A098YS48</accession>
<evidence type="ECO:0000256" key="1">
    <source>
        <dbReference type="ARBA" id="ARBA00001933"/>
    </source>
</evidence>
<reference evidence="7 8" key="1">
    <citation type="submission" date="2014-07" db="EMBL/GenBank/DDBJ databases">
        <authorList>
            <person name="McCorrison J."/>
            <person name="Sanka R."/>
            <person name="Torralba M."/>
            <person name="Gillis M."/>
            <person name="Haft D.H."/>
            <person name="Methe B."/>
            <person name="Sutton G."/>
            <person name="Nelson K.E."/>
        </authorList>
    </citation>
    <scope>NUCLEOTIDE SEQUENCE [LARGE SCALE GENOMIC DNA]</scope>
    <source>
        <strain evidence="7 8">S9-PR14</strain>
    </source>
</reference>